<reference evidence="3" key="2">
    <citation type="submission" date="2015-01" db="EMBL/GenBank/DDBJ databases">
        <title>Evolutionary Origins and Diversification of the Mycorrhizal Mutualists.</title>
        <authorList>
            <consortium name="DOE Joint Genome Institute"/>
            <consortium name="Mycorrhizal Genomics Consortium"/>
            <person name="Kohler A."/>
            <person name="Kuo A."/>
            <person name="Nagy L.G."/>
            <person name="Floudas D."/>
            <person name="Copeland A."/>
            <person name="Barry K.W."/>
            <person name="Cichocki N."/>
            <person name="Veneault-Fourrey C."/>
            <person name="LaButti K."/>
            <person name="Lindquist E.A."/>
            <person name="Lipzen A."/>
            <person name="Lundell T."/>
            <person name="Morin E."/>
            <person name="Murat C."/>
            <person name="Riley R."/>
            <person name="Ohm R."/>
            <person name="Sun H."/>
            <person name="Tunlid A."/>
            <person name="Henrissat B."/>
            <person name="Grigoriev I.V."/>
            <person name="Hibbett D.S."/>
            <person name="Martin F."/>
        </authorList>
    </citation>
    <scope>NUCLEOTIDE SEQUENCE [LARGE SCALE GENOMIC DNA]</scope>
    <source>
        <strain evidence="3">Foug A</strain>
    </source>
</reference>
<protein>
    <submittedName>
        <fullName evidence="2">Uncharacterized protein</fullName>
    </submittedName>
</protein>
<evidence type="ECO:0000313" key="3">
    <source>
        <dbReference type="Proteomes" id="UP000053989"/>
    </source>
</evidence>
<gene>
    <name evidence="2" type="ORF">SCLCIDRAFT_270140</name>
</gene>
<dbReference type="InParanoid" id="A0A0C2Z2A8"/>
<name>A0A0C2Z2A8_9AGAM</name>
<dbReference type="HOGENOM" id="CLU_2185488_0_0_1"/>
<keyword evidence="3" id="KW-1185">Reference proteome</keyword>
<dbReference type="AlphaFoldDB" id="A0A0C2Z2A8"/>
<sequence length="109" mass="12098">MPWGHGKPQVWSWLGNMFFLRKYRALWFNAPVLPLVHPGPVHLRALVSLILSRPNYVCVYFGTSAQLPVLVNAFKVTTSSFSLAKFFSLGTKGADPKLAALGQTTCIFC</sequence>
<feature type="chain" id="PRO_5002159999" evidence="1">
    <location>
        <begin position="26"/>
        <end position="109"/>
    </location>
</feature>
<evidence type="ECO:0000313" key="2">
    <source>
        <dbReference type="EMBL" id="KIM55983.1"/>
    </source>
</evidence>
<feature type="signal peptide" evidence="1">
    <location>
        <begin position="1"/>
        <end position="25"/>
    </location>
</feature>
<keyword evidence="1" id="KW-0732">Signal</keyword>
<organism evidence="2 3">
    <name type="scientific">Scleroderma citrinum Foug A</name>
    <dbReference type="NCBI Taxonomy" id="1036808"/>
    <lineage>
        <taxon>Eukaryota</taxon>
        <taxon>Fungi</taxon>
        <taxon>Dikarya</taxon>
        <taxon>Basidiomycota</taxon>
        <taxon>Agaricomycotina</taxon>
        <taxon>Agaricomycetes</taxon>
        <taxon>Agaricomycetidae</taxon>
        <taxon>Boletales</taxon>
        <taxon>Sclerodermatineae</taxon>
        <taxon>Sclerodermataceae</taxon>
        <taxon>Scleroderma</taxon>
    </lineage>
</organism>
<proteinExistence type="predicted"/>
<accession>A0A0C2Z2A8</accession>
<dbReference type="EMBL" id="KN822124">
    <property type="protein sequence ID" value="KIM55983.1"/>
    <property type="molecule type" value="Genomic_DNA"/>
</dbReference>
<evidence type="ECO:0000256" key="1">
    <source>
        <dbReference type="SAM" id="SignalP"/>
    </source>
</evidence>
<dbReference type="Proteomes" id="UP000053989">
    <property type="component" value="Unassembled WGS sequence"/>
</dbReference>
<reference evidence="2 3" key="1">
    <citation type="submission" date="2014-04" db="EMBL/GenBank/DDBJ databases">
        <authorList>
            <consortium name="DOE Joint Genome Institute"/>
            <person name="Kuo A."/>
            <person name="Kohler A."/>
            <person name="Nagy L.G."/>
            <person name="Floudas D."/>
            <person name="Copeland A."/>
            <person name="Barry K.W."/>
            <person name="Cichocki N."/>
            <person name="Veneault-Fourrey C."/>
            <person name="LaButti K."/>
            <person name="Lindquist E.A."/>
            <person name="Lipzen A."/>
            <person name="Lundell T."/>
            <person name="Morin E."/>
            <person name="Murat C."/>
            <person name="Sun H."/>
            <person name="Tunlid A."/>
            <person name="Henrissat B."/>
            <person name="Grigoriev I.V."/>
            <person name="Hibbett D.S."/>
            <person name="Martin F."/>
            <person name="Nordberg H.P."/>
            <person name="Cantor M.N."/>
            <person name="Hua S.X."/>
        </authorList>
    </citation>
    <scope>NUCLEOTIDE SEQUENCE [LARGE SCALE GENOMIC DNA]</scope>
    <source>
        <strain evidence="2 3">Foug A</strain>
    </source>
</reference>